<proteinExistence type="predicted"/>
<name>A0A2W2DWI6_9ACTN</name>
<dbReference type="PANTHER" id="PTHR43976:SF9">
    <property type="entry name" value="OXIDOREDUCTASE"/>
    <property type="match status" value="1"/>
</dbReference>
<dbReference type="PRINTS" id="PR00081">
    <property type="entry name" value="GDHRDH"/>
</dbReference>
<dbReference type="Gene3D" id="3.40.50.720">
    <property type="entry name" value="NAD(P)-binding Rossmann-like Domain"/>
    <property type="match status" value="1"/>
</dbReference>
<dbReference type="PANTHER" id="PTHR43976">
    <property type="entry name" value="SHORT CHAIN DEHYDROGENASE"/>
    <property type="match status" value="1"/>
</dbReference>
<organism evidence="1 2">
    <name type="scientific">Nonomuraea aridisoli</name>
    <dbReference type="NCBI Taxonomy" id="2070368"/>
    <lineage>
        <taxon>Bacteria</taxon>
        <taxon>Bacillati</taxon>
        <taxon>Actinomycetota</taxon>
        <taxon>Actinomycetes</taxon>
        <taxon>Streptosporangiales</taxon>
        <taxon>Streptosporangiaceae</taxon>
        <taxon>Nonomuraea</taxon>
    </lineage>
</organism>
<dbReference type="SUPFAM" id="SSF51735">
    <property type="entry name" value="NAD(P)-binding Rossmann-fold domains"/>
    <property type="match status" value="1"/>
</dbReference>
<evidence type="ECO:0000313" key="1">
    <source>
        <dbReference type="EMBL" id="PZG16246.1"/>
    </source>
</evidence>
<evidence type="ECO:0000313" key="2">
    <source>
        <dbReference type="Proteomes" id="UP000249304"/>
    </source>
</evidence>
<dbReference type="AlphaFoldDB" id="A0A2W2DWI6"/>
<dbReference type="RefSeq" id="WP_111180795.1">
    <property type="nucleotide sequence ID" value="NZ_POUD01000088.1"/>
</dbReference>
<dbReference type="Proteomes" id="UP000249304">
    <property type="component" value="Unassembled WGS sequence"/>
</dbReference>
<gene>
    <name evidence="1" type="ORF">C1J01_21545</name>
</gene>
<protein>
    <submittedName>
        <fullName evidence="1">Oxidoreductase</fullName>
    </submittedName>
</protein>
<dbReference type="InterPro" id="IPR051911">
    <property type="entry name" value="SDR_oxidoreductase"/>
</dbReference>
<keyword evidence="2" id="KW-1185">Reference proteome</keyword>
<accession>A0A2W2DWI6</accession>
<comment type="caution">
    <text evidence="1">The sequence shown here is derived from an EMBL/GenBank/DDBJ whole genome shotgun (WGS) entry which is preliminary data.</text>
</comment>
<dbReference type="InterPro" id="IPR002347">
    <property type="entry name" value="SDR_fam"/>
</dbReference>
<dbReference type="EMBL" id="POUD01000088">
    <property type="protein sequence ID" value="PZG16246.1"/>
    <property type="molecule type" value="Genomic_DNA"/>
</dbReference>
<sequence length="306" mass="33096">MVIIITGAGTGMGRLTARSLALAGHTVYASMRDVGGRDADKAAEHRAFAAEHGVDLRVVELDVLSEESAQAAARTIRQEQGRLDVLVHNAAHLYFGITEAFTPEQVMRGLDTNVVGALRVNRAFLPMMRRQRSGLLIWVGSGSTRVVPPFLGPYTAAKAAFDSFAESIGYETIKFGIETTIVMPGIFVDGTDHFPNAEFPADTGVQQEYQALYQPYLDRNEEASRGMTLPGLVPQVQSVADEIVRVVGLPAGSRPFRTTVDYTGVGDIPVNEAAARSRRRFMERMTFADLLPTGPAVVDGLDAKVS</sequence>
<dbReference type="InterPro" id="IPR036291">
    <property type="entry name" value="NAD(P)-bd_dom_sf"/>
</dbReference>
<dbReference type="Pfam" id="PF00106">
    <property type="entry name" value="adh_short"/>
    <property type="match status" value="1"/>
</dbReference>
<reference evidence="1 2" key="1">
    <citation type="submission" date="2018-01" db="EMBL/GenBank/DDBJ databases">
        <title>Draft genome sequence of Nonomuraea sp. KC333.</title>
        <authorList>
            <person name="Sahin N."/>
            <person name="Saygin H."/>
            <person name="Ay H."/>
        </authorList>
    </citation>
    <scope>NUCLEOTIDE SEQUENCE [LARGE SCALE GENOMIC DNA]</scope>
    <source>
        <strain evidence="1 2">KC333</strain>
    </source>
</reference>
<dbReference type="OrthoDB" id="9792003at2"/>